<dbReference type="RefSeq" id="WP_131027992.1">
    <property type="nucleotide sequence ID" value="NZ_SIXF01000001.1"/>
</dbReference>
<evidence type="ECO:0000313" key="3">
    <source>
        <dbReference type="Proteomes" id="UP000291819"/>
    </source>
</evidence>
<keyword evidence="3" id="KW-1185">Reference proteome</keyword>
<name>A0A4Q9HI97_9SPHI</name>
<reference evidence="2 3" key="1">
    <citation type="submission" date="2019-02" db="EMBL/GenBank/DDBJ databases">
        <title>Pedobacter kyonggii whole genome sequence analysis.</title>
        <authorList>
            <person name="Dahal R.H."/>
        </authorList>
    </citation>
    <scope>NUCLEOTIDE SEQUENCE [LARGE SCALE GENOMIC DNA]</scope>
    <source>
        <strain evidence="2 3">K-4-11-1</strain>
    </source>
</reference>
<dbReference type="Proteomes" id="UP000291819">
    <property type="component" value="Unassembled WGS sequence"/>
</dbReference>
<comment type="caution">
    <text evidence="2">The sequence shown here is derived from an EMBL/GenBank/DDBJ whole genome shotgun (WGS) entry which is preliminary data.</text>
</comment>
<evidence type="ECO:0000256" key="1">
    <source>
        <dbReference type="SAM" id="SignalP"/>
    </source>
</evidence>
<keyword evidence="1" id="KW-0732">Signal</keyword>
<organism evidence="2 3">
    <name type="scientific">Pedobacter kyonggii</name>
    <dbReference type="NCBI Taxonomy" id="1926871"/>
    <lineage>
        <taxon>Bacteria</taxon>
        <taxon>Pseudomonadati</taxon>
        <taxon>Bacteroidota</taxon>
        <taxon>Sphingobacteriia</taxon>
        <taxon>Sphingobacteriales</taxon>
        <taxon>Sphingobacteriaceae</taxon>
        <taxon>Pedobacter</taxon>
    </lineage>
</organism>
<protein>
    <submittedName>
        <fullName evidence="2">Uncharacterized protein</fullName>
    </submittedName>
</protein>
<dbReference type="OrthoDB" id="639821at2"/>
<dbReference type="AlphaFoldDB" id="A0A4Q9HI97"/>
<feature type="signal peptide" evidence="1">
    <location>
        <begin position="1"/>
        <end position="18"/>
    </location>
</feature>
<sequence length="441" mass="50653">MRFLLGILLLMILTGAKAQNFTGTWDFKYRPYPTALPINMQLNIGKATEKMLYPANLKITYGDFIFSYELLLVKKNSTQLGIGRNKYPIIETPFKIKQWMPYLNGVLTLSKSKTRQAQLSLQRMWIDNFGLFMRGLDEGDEIYESSKVNMRNLLYREKITLIKTNSTPWTNPHIPRIVAPTEKNNIYYGIYDPITTKDSVVTLAIQDEELIDADTITLIQNGRMILNKHAIDEKKFSHELHLDTGMNTLALFADNYGRKPPNTGNLIVKTSENMYSFDFSNRSNAFATFLVAKFYSTYSKPTLSDNQPIGNKPVKIQKKKIAPEKPIDRNTDVIANMQVENKQIELEIWDGQVEDGDSVSLKLNNEWVHQKIAVKKTSKRFYLTLQPGKNTLLFRADNLGSVPPNTAVLCIYYGDKTRTVYLDTDMKRDNILNIEFRPKTN</sequence>
<feature type="chain" id="PRO_5020591134" evidence="1">
    <location>
        <begin position="19"/>
        <end position="441"/>
    </location>
</feature>
<accession>A0A4Q9HI97</accession>
<gene>
    <name evidence="2" type="ORF">EYS08_00920</name>
</gene>
<evidence type="ECO:0000313" key="2">
    <source>
        <dbReference type="EMBL" id="TBO44927.1"/>
    </source>
</evidence>
<proteinExistence type="predicted"/>
<dbReference type="EMBL" id="SIXF01000001">
    <property type="protein sequence ID" value="TBO44927.1"/>
    <property type="molecule type" value="Genomic_DNA"/>
</dbReference>